<gene>
    <name evidence="2" type="primary">ttc29</name>
    <name evidence="2" type="ORF">EYF80_000145</name>
</gene>
<dbReference type="Proteomes" id="UP000314294">
    <property type="component" value="Unassembled WGS sequence"/>
</dbReference>
<dbReference type="EMBL" id="SRLO01000001">
    <property type="protein sequence ID" value="TNN89542.1"/>
    <property type="molecule type" value="Genomic_DNA"/>
</dbReference>
<feature type="region of interest" description="Disordered" evidence="1">
    <location>
        <begin position="1"/>
        <end position="28"/>
    </location>
</feature>
<dbReference type="OrthoDB" id="626167at2759"/>
<keyword evidence="3" id="KW-1185">Reference proteome</keyword>
<comment type="caution">
    <text evidence="2">The sequence shown here is derived from an EMBL/GenBank/DDBJ whole genome shotgun (WGS) entry which is preliminary data.</text>
</comment>
<organism evidence="2 3">
    <name type="scientific">Liparis tanakae</name>
    <name type="common">Tanaka's snailfish</name>
    <dbReference type="NCBI Taxonomy" id="230148"/>
    <lineage>
        <taxon>Eukaryota</taxon>
        <taxon>Metazoa</taxon>
        <taxon>Chordata</taxon>
        <taxon>Craniata</taxon>
        <taxon>Vertebrata</taxon>
        <taxon>Euteleostomi</taxon>
        <taxon>Actinopterygii</taxon>
        <taxon>Neopterygii</taxon>
        <taxon>Teleostei</taxon>
        <taxon>Neoteleostei</taxon>
        <taxon>Acanthomorphata</taxon>
        <taxon>Eupercaria</taxon>
        <taxon>Perciformes</taxon>
        <taxon>Cottioidei</taxon>
        <taxon>Cottales</taxon>
        <taxon>Liparidae</taxon>
        <taxon>Liparis</taxon>
    </lineage>
</organism>
<protein>
    <submittedName>
        <fullName evidence="2">Tetratricopeptide repeat protein 29</fullName>
    </submittedName>
</protein>
<dbReference type="AlphaFoldDB" id="A0A4Z2JJX0"/>
<sequence length="251" mass="27268">MGDARTAQPTAIPPLPSGVVRGGRANDRGPLALCSNGPVVNTPHPRMDWQLRISRRPHALQEHPREVDNKDILRVLLDSALQARGPPGEAAGPGSAIWWQKPLEEQPGKLDQLHHFLTAARVAPPSRQLLRRGKAAEEIGRSWLARPNRSLDLQPAAWTPSGDDVFSDPKSSVKSAVREHAGAALYCPPIAAVTFYDLPCVIWAACNYPAIKAKLRRQSAYQGLKGHACLRQYPAHISGPGASRRVSANDL</sequence>
<evidence type="ECO:0000313" key="3">
    <source>
        <dbReference type="Proteomes" id="UP000314294"/>
    </source>
</evidence>
<evidence type="ECO:0000313" key="2">
    <source>
        <dbReference type="EMBL" id="TNN89542.1"/>
    </source>
</evidence>
<evidence type="ECO:0000256" key="1">
    <source>
        <dbReference type="SAM" id="MobiDB-lite"/>
    </source>
</evidence>
<accession>A0A4Z2JJX0</accession>
<name>A0A4Z2JJX0_9TELE</name>
<proteinExistence type="predicted"/>
<reference evidence="2 3" key="1">
    <citation type="submission" date="2019-03" db="EMBL/GenBank/DDBJ databases">
        <title>First draft genome of Liparis tanakae, snailfish: a comprehensive survey of snailfish specific genes.</title>
        <authorList>
            <person name="Kim W."/>
            <person name="Song I."/>
            <person name="Jeong J.-H."/>
            <person name="Kim D."/>
            <person name="Kim S."/>
            <person name="Ryu S."/>
            <person name="Song J.Y."/>
            <person name="Lee S.K."/>
        </authorList>
    </citation>
    <scope>NUCLEOTIDE SEQUENCE [LARGE SCALE GENOMIC DNA]</scope>
    <source>
        <tissue evidence="2">Muscle</tissue>
    </source>
</reference>